<dbReference type="GO" id="GO:0003723">
    <property type="term" value="F:RNA binding"/>
    <property type="evidence" value="ECO:0007669"/>
    <property type="project" value="InterPro"/>
</dbReference>
<evidence type="ECO:0000313" key="3">
    <source>
        <dbReference type="Proteomes" id="UP000623129"/>
    </source>
</evidence>
<sequence>MLSLAKNPIYKPSLHQSKTLALTLFQQCMHVAVTMKWKKDPYFDSIDLLTKSKDLKILISLKNLILSLSPPQVGIPISSISKQNRRLEISGRVTAFLRKYPSFFEEFTGPKYNLPWFKLTHEAFELDREENTIYETKMGEIVDRLRRLVLMSRERILPFRIVQGMLWYLGLPDDFLKHQENLLKFGFEIFEIGDGEKWLKAPDTGQTLPLSALQRNAISESGEQLELLSRSDIHFPLFPSKGIRLKVKIRDWLDQFQKVPYVSPYEAFSDLELRSDVAEKRVAGVLHELLSIFIDNSAERRRLFCLRKHLGLPQKVDKVFEKHPHVFYLLLKNKTCFVVLKEAYQVNGQDTVIERHPLLKARQKYVKLMKKSDTILRNQRSGKPFLELNEEDSRLI</sequence>
<accession>A0A833QZW8</accession>
<evidence type="ECO:0000259" key="1">
    <source>
        <dbReference type="Pfam" id="PF11955"/>
    </source>
</evidence>
<feature type="domain" description="PORR" evidence="1">
    <location>
        <begin position="38"/>
        <end position="372"/>
    </location>
</feature>
<evidence type="ECO:0000313" key="2">
    <source>
        <dbReference type="EMBL" id="KAF3329812.1"/>
    </source>
</evidence>
<dbReference type="InterPro" id="IPR021099">
    <property type="entry name" value="PORR_domain"/>
</dbReference>
<reference evidence="2" key="1">
    <citation type="submission" date="2020-01" db="EMBL/GenBank/DDBJ databases">
        <title>Genome sequence of Kobresia littledalei, the first chromosome-level genome in the family Cyperaceae.</title>
        <authorList>
            <person name="Qu G."/>
        </authorList>
    </citation>
    <scope>NUCLEOTIDE SEQUENCE</scope>
    <source>
        <strain evidence="2">C.B.Clarke</strain>
        <tissue evidence="2">Leaf</tissue>
    </source>
</reference>
<dbReference type="AlphaFoldDB" id="A0A833QZW8"/>
<dbReference type="Pfam" id="PF11955">
    <property type="entry name" value="PORR"/>
    <property type="match status" value="1"/>
</dbReference>
<protein>
    <submittedName>
        <fullName evidence="2">Protein ROOT PRIMORDIUM DEFECTIVE 1</fullName>
    </submittedName>
</protein>
<comment type="caution">
    <text evidence="2">The sequence shown here is derived from an EMBL/GenBank/DDBJ whole genome shotgun (WGS) entry which is preliminary data.</text>
</comment>
<gene>
    <name evidence="2" type="ORF">FCM35_KLT05143</name>
</gene>
<organism evidence="2 3">
    <name type="scientific">Carex littledalei</name>
    <dbReference type="NCBI Taxonomy" id="544730"/>
    <lineage>
        <taxon>Eukaryota</taxon>
        <taxon>Viridiplantae</taxon>
        <taxon>Streptophyta</taxon>
        <taxon>Embryophyta</taxon>
        <taxon>Tracheophyta</taxon>
        <taxon>Spermatophyta</taxon>
        <taxon>Magnoliopsida</taxon>
        <taxon>Liliopsida</taxon>
        <taxon>Poales</taxon>
        <taxon>Cyperaceae</taxon>
        <taxon>Cyperoideae</taxon>
        <taxon>Cariceae</taxon>
        <taxon>Carex</taxon>
        <taxon>Carex subgen. Euthyceras</taxon>
    </lineage>
</organism>
<dbReference type="Proteomes" id="UP000623129">
    <property type="component" value="Unassembled WGS sequence"/>
</dbReference>
<dbReference type="OrthoDB" id="627307at2759"/>
<dbReference type="PANTHER" id="PTHR31476:SF13">
    <property type="entry name" value="PROTEIN WHAT'S THIS FACTOR 9, MITOCHONDRIAL"/>
    <property type="match status" value="1"/>
</dbReference>
<keyword evidence="3" id="KW-1185">Reference proteome</keyword>
<dbReference type="PANTHER" id="PTHR31476">
    <property type="entry name" value="PROTEIN WHAT'S THIS FACTOR 1 HOMOLOG, CHLOROPLASTIC"/>
    <property type="match status" value="1"/>
</dbReference>
<dbReference type="EMBL" id="SWLB01000014">
    <property type="protein sequence ID" value="KAF3329812.1"/>
    <property type="molecule type" value="Genomic_DNA"/>
</dbReference>
<proteinExistence type="predicted"/>
<dbReference type="InterPro" id="IPR045040">
    <property type="entry name" value="PORR_fam"/>
</dbReference>
<name>A0A833QZW8_9POAL</name>